<dbReference type="Proteomes" id="UP001060504">
    <property type="component" value="Unassembled WGS sequence"/>
</dbReference>
<feature type="compositionally biased region" description="Low complexity" evidence="1">
    <location>
        <begin position="36"/>
        <end position="49"/>
    </location>
</feature>
<proteinExistence type="predicted"/>
<name>A0ABQ4V614_9MYCO</name>
<accession>A0ABQ4V614</accession>
<evidence type="ECO:0000313" key="4">
    <source>
        <dbReference type="Proteomes" id="UP001060504"/>
    </source>
</evidence>
<sequence length="219" mass="22700">MCLHTLECAPVAALRSVYYHSMPKHDQPNPQPEMPAAPEDSAPAASARPPESPKWSRWVALSALVCALIAVALAAWALLRPAETTNASPSETVQEAAPEAAPVTDQQIADAEARACGAFNIVRGAVSLQTNDDPGSDPAAVRAAAANARLSLTAGGAYLRTHLDPATPPPLADAIRSFADQIENVGMNQLAGVPNDDPAQAARMSDTGAAMTHLAEICP</sequence>
<protein>
    <recommendedName>
        <fullName evidence="5">Alanine and proline rich membrane protein</fullName>
    </recommendedName>
</protein>
<evidence type="ECO:0000256" key="1">
    <source>
        <dbReference type="SAM" id="MobiDB-lite"/>
    </source>
</evidence>
<keyword evidence="2" id="KW-0472">Membrane</keyword>
<organism evidence="3 4">
    <name type="scientific">Mycolicibacterium cyprinidarum</name>
    <dbReference type="NCBI Taxonomy" id="2860311"/>
    <lineage>
        <taxon>Bacteria</taxon>
        <taxon>Bacillati</taxon>
        <taxon>Actinomycetota</taxon>
        <taxon>Actinomycetes</taxon>
        <taxon>Mycobacteriales</taxon>
        <taxon>Mycobacteriaceae</taxon>
        <taxon>Mycolicibacterium</taxon>
    </lineage>
</organism>
<keyword evidence="4" id="KW-1185">Reference proteome</keyword>
<evidence type="ECO:0000256" key="2">
    <source>
        <dbReference type="SAM" id="Phobius"/>
    </source>
</evidence>
<gene>
    <name evidence="3" type="ORF">NGTWS1702_36620</name>
</gene>
<reference evidence="3 4" key="1">
    <citation type="submission" date="2021-08" db="EMBL/GenBank/DDBJ databases">
        <title>Draft genome sequence of Mycolicibacterium sp. NGTWS1702 strain.</title>
        <authorList>
            <person name="Matsumoto M."/>
            <person name="Tang B.C.C."/>
            <person name="Machida Y."/>
            <person name="Matoyama H."/>
            <person name="Kishihara T."/>
            <person name="Sato S."/>
            <person name="Kondo I."/>
            <person name="Sano M."/>
            <person name="Kato G."/>
        </authorList>
    </citation>
    <scope>NUCLEOTIDE SEQUENCE [LARGE SCALE GENOMIC DNA]</scope>
    <source>
        <strain evidence="3 4">NGTWSNA01</strain>
    </source>
</reference>
<dbReference type="EMBL" id="BPRH01003830">
    <property type="protein sequence ID" value="GJF10887.1"/>
    <property type="molecule type" value="Genomic_DNA"/>
</dbReference>
<keyword evidence="2" id="KW-1133">Transmembrane helix</keyword>
<evidence type="ECO:0008006" key="5">
    <source>
        <dbReference type="Google" id="ProtNLM"/>
    </source>
</evidence>
<feature type="region of interest" description="Disordered" evidence="1">
    <location>
        <begin position="22"/>
        <end position="52"/>
    </location>
</feature>
<comment type="caution">
    <text evidence="3">The sequence shown here is derived from an EMBL/GenBank/DDBJ whole genome shotgun (WGS) entry which is preliminary data.</text>
</comment>
<evidence type="ECO:0000313" key="3">
    <source>
        <dbReference type="EMBL" id="GJF10887.1"/>
    </source>
</evidence>
<feature type="transmembrane region" description="Helical" evidence="2">
    <location>
        <begin position="58"/>
        <end position="79"/>
    </location>
</feature>
<keyword evidence="2" id="KW-0812">Transmembrane</keyword>